<dbReference type="GO" id="GO:0032259">
    <property type="term" value="P:methylation"/>
    <property type="evidence" value="ECO:0007669"/>
    <property type="project" value="UniProtKB-KW"/>
</dbReference>
<evidence type="ECO:0000313" key="5">
    <source>
        <dbReference type="EMBL" id="NNJ28724.1"/>
    </source>
</evidence>
<evidence type="ECO:0000256" key="3">
    <source>
        <dbReference type="ARBA" id="ARBA00022691"/>
    </source>
</evidence>
<dbReference type="GO" id="GO:0008168">
    <property type="term" value="F:methyltransferase activity"/>
    <property type="evidence" value="ECO:0007669"/>
    <property type="project" value="UniProtKB-KW"/>
</dbReference>
<evidence type="ECO:0000256" key="1">
    <source>
        <dbReference type="ARBA" id="ARBA00022603"/>
    </source>
</evidence>
<dbReference type="SUPFAM" id="SSF53335">
    <property type="entry name" value="S-adenosyl-L-methionine-dependent methyltransferases"/>
    <property type="match status" value="1"/>
</dbReference>
<dbReference type="RefSeq" id="WP_170820073.1">
    <property type="nucleotide sequence ID" value="NZ_JAAOXG010000003.1"/>
</dbReference>
<gene>
    <name evidence="5" type="ORF">G9470_02765</name>
</gene>
<dbReference type="Gene3D" id="3.40.50.150">
    <property type="entry name" value="Vaccinia Virus protein VP39"/>
    <property type="match status" value="1"/>
</dbReference>
<evidence type="ECO:0000259" key="4">
    <source>
        <dbReference type="Pfam" id="PF08241"/>
    </source>
</evidence>
<evidence type="ECO:0000313" key="6">
    <source>
        <dbReference type="Proteomes" id="UP000539052"/>
    </source>
</evidence>
<dbReference type="Pfam" id="PF08241">
    <property type="entry name" value="Methyltransf_11"/>
    <property type="match status" value="1"/>
</dbReference>
<keyword evidence="6" id="KW-1185">Reference proteome</keyword>
<dbReference type="InterPro" id="IPR052356">
    <property type="entry name" value="Thiol_S-MT"/>
</dbReference>
<keyword evidence="1 5" id="KW-0489">Methyltransferase</keyword>
<dbReference type="PROSITE" id="PS01184">
    <property type="entry name" value="UBIE_2"/>
    <property type="match status" value="1"/>
</dbReference>
<comment type="caution">
    <text evidence="5">The sequence shown here is derived from an EMBL/GenBank/DDBJ whole genome shotgun (WGS) entry which is preliminary data.</text>
</comment>
<feature type="domain" description="Methyltransferase type 11" evidence="4">
    <location>
        <begin position="38"/>
        <end position="126"/>
    </location>
</feature>
<evidence type="ECO:0000256" key="2">
    <source>
        <dbReference type="ARBA" id="ARBA00022679"/>
    </source>
</evidence>
<keyword evidence="3" id="KW-0949">S-adenosyl-L-methionine</keyword>
<dbReference type="Proteomes" id="UP000539052">
    <property type="component" value="Unassembled WGS sequence"/>
</dbReference>
<dbReference type="PANTHER" id="PTHR45036">
    <property type="entry name" value="METHYLTRANSFERASE LIKE 7B"/>
    <property type="match status" value="1"/>
</dbReference>
<dbReference type="EMBL" id="JAAOXG010000003">
    <property type="protein sequence ID" value="NNJ28724.1"/>
    <property type="molecule type" value="Genomic_DNA"/>
</dbReference>
<protein>
    <submittedName>
        <fullName evidence="5">Class I SAM-dependent methyltransferase</fullName>
    </submittedName>
</protein>
<dbReference type="InterPro" id="IPR023576">
    <property type="entry name" value="UbiE/COQ5_MeTrFase_CS"/>
</dbReference>
<sequence length="205" mass="23208">MGWYQDVAFPKLMQWNIGKKSILKKRAALLKHAYGNILEIGIGEGTNLPLYPTEITHITAVDAYPRRLRDSAVKAVLFSGSADKLPFDANTFDTVISTFCLCSVKDLEQVCQEIYRVLKPGGVFLFLEHGSADSAFFKKMQQLFNPLYNKFAYGCNITRTYQDEIRNSGLQIVNLQITHAPIYPRFLTGYVYEGIAEKPLQENVL</sequence>
<dbReference type="PANTHER" id="PTHR45036:SF1">
    <property type="entry name" value="METHYLTRANSFERASE LIKE 7A"/>
    <property type="match status" value="1"/>
</dbReference>
<reference evidence="5 6" key="1">
    <citation type="submission" date="2020-03" db="EMBL/GenBank/DDBJ databases">
        <title>Genome Sequence of industrial isolate, B5A.</title>
        <authorList>
            <person name="Sharma S."/>
            <person name="Patil P.B."/>
            <person name="Korpole S."/>
        </authorList>
    </citation>
    <scope>NUCLEOTIDE SEQUENCE [LARGE SCALE GENOMIC DNA]</scope>
    <source>
        <strain evidence="5 6">PI-S10-B5A</strain>
    </source>
</reference>
<organism evidence="5 6">
    <name type="scientific">Lacrimispora defluvii</name>
    <dbReference type="NCBI Taxonomy" id="2719233"/>
    <lineage>
        <taxon>Bacteria</taxon>
        <taxon>Bacillati</taxon>
        <taxon>Bacillota</taxon>
        <taxon>Clostridia</taxon>
        <taxon>Lachnospirales</taxon>
        <taxon>Lachnospiraceae</taxon>
        <taxon>Lacrimispora</taxon>
    </lineage>
</organism>
<accession>A0ABX1VKA3</accession>
<proteinExistence type="predicted"/>
<dbReference type="InterPro" id="IPR013216">
    <property type="entry name" value="Methyltransf_11"/>
</dbReference>
<keyword evidence="2" id="KW-0808">Transferase</keyword>
<dbReference type="CDD" id="cd02440">
    <property type="entry name" value="AdoMet_MTases"/>
    <property type="match status" value="1"/>
</dbReference>
<name>A0ABX1VKA3_9FIRM</name>
<dbReference type="InterPro" id="IPR029063">
    <property type="entry name" value="SAM-dependent_MTases_sf"/>
</dbReference>